<sequence>METRGPSPLVPFLMLNIFAIIIFSPMGSYQHGDVATHDQGESGFGFGAFLLPYGGKLDADSFLIDACDILHFRLFSLPRFLSAGFISAWRCCYS</sequence>
<protein>
    <submittedName>
        <fullName evidence="2">Uncharacterized protein</fullName>
    </submittedName>
</protein>
<gene>
    <name evidence="2" type="ORF">Tci_593793</name>
</gene>
<name>A0A699JA87_TANCI</name>
<evidence type="ECO:0000256" key="1">
    <source>
        <dbReference type="SAM" id="Phobius"/>
    </source>
</evidence>
<comment type="caution">
    <text evidence="2">The sequence shown here is derived from an EMBL/GenBank/DDBJ whole genome shotgun (WGS) entry which is preliminary data.</text>
</comment>
<feature type="transmembrane region" description="Helical" evidence="1">
    <location>
        <begin position="6"/>
        <end position="23"/>
    </location>
</feature>
<keyword evidence="1" id="KW-1133">Transmembrane helix</keyword>
<accession>A0A699JA87</accession>
<keyword evidence="1" id="KW-0472">Membrane</keyword>
<reference evidence="2" key="1">
    <citation type="journal article" date="2019" name="Sci. Rep.">
        <title>Draft genome of Tanacetum cinerariifolium, the natural source of mosquito coil.</title>
        <authorList>
            <person name="Yamashiro T."/>
            <person name="Shiraishi A."/>
            <person name="Satake H."/>
            <person name="Nakayama K."/>
        </authorList>
    </citation>
    <scope>NUCLEOTIDE SEQUENCE</scope>
</reference>
<proteinExistence type="predicted"/>
<dbReference type="EMBL" id="BKCJ010387431">
    <property type="protein sequence ID" value="GFA21821.1"/>
    <property type="molecule type" value="Genomic_DNA"/>
</dbReference>
<dbReference type="AlphaFoldDB" id="A0A699JA87"/>
<organism evidence="2">
    <name type="scientific">Tanacetum cinerariifolium</name>
    <name type="common">Dalmatian daisy</name>
    <name type="synonym">Chrysanthemum cinerariifolium</name>
    <dbReference type="NCBI Taxonomy" id="118510"/>
    <lineage>
        <taxon>Eukaryota</taxon>
        <taxon>Viridiplantae</taxon>
        <taxon>Streptophyta</taxon>
        <taxon>Embryophyta</taxon>
        <taxon>Tracheophyta</taxon>
        <taxon>Spermatophyta</taxon>
        <taxon>Magnoliopsida</taxon>
        <taxon>eudicotyledons</taxon>
        <taxon>Gunneridae</taxon>
        <taxon>Pentapetalae</taxon>
        <taxon>asterids</taxon>
        <taxon>campanulids</taxon>
        <taxon>Asterales</taxon>
        <taxon>Asteraceae</taxon>
        <taxon>Asteroideae</taxon>
        <taxon>Anthemideae</taxon>
        <taxon>Anthemidinae</taxon>
        <taxon>Tanacetum</taxon>
    </lineage>
</organism>
<keyword evidence="1" id="KW-0812">Transmembrane</keyword>
<evidence type="ECO:0000313" key="2">
    <source>
        <dbReference type="EMBL" id="GFA21821.1"/>
    </source>
</evidence>